<dbReference type="SUPFAM" id="SSF51735">
    <property type="entry name" value="NAD(P)-binding Rossmann-fold domains"/>
    <property type="match status" value="1"/>
</dbReference>
<dbReference type="PROSITE" id="PS00061">
    <property type="entry name" value="ADH_SHORT"/>
    <property type="match status" value="1"/>
</dbReference>
<dbReference type="PANTHER" id="PTHR24321:SF8">
    <property type="entry name" value="ESTRADIOL 17-BETA-DEHYDROGENASE 8-RELATED"/>
    <property type="match status" value="1"/>
</dbReference>
<dbReference type="PRINTS" id="PR00081">
    <property type="entry name" value="GDHRDH"/>
</dbReference>
<reference evidence="3 4" key="1">
    <citation type="submission" date="2019-02" db="EMBL/GenBank/DDBJ databases">
        <title>Emended description of the genus Rhodopseudomonas and description of Rhodopseudomonas albus sp. nov., a non-phototrophic, heavy-metal-tolerant bacterium isolated from garden soil.</title>
        <authorList>
            <person name="Bao Z."/>
            <person name="Cao W.W."/>
            <person name="Sato Y."/>
            <person name="Nishizawa T."/>
            <person name="Zhao J."/>
            <person name="Guo Y."/>
            <person name="Ohta H."/>
        </authorList>
    </citation>
    <scope>NUCLEOTIDE SEQUENCE [LARGE SCALE GENOMIC DNA]</scope>
    <source>
        <strain evidence="3 4">SK50-23</strain>
    </source>
</reference>
<keyword evidence="2" id="KW-0560">Oxidoreductase</keyword>
<organism evidence="3 4">
    <name type="scientific">Tardiphaga alba</name>
    <dbReference type="NCBI Taxonomy" id="340268"/>
    <lineage>
        <taxon>Bacteria</taxon>
        <taxon>Pseudomonadati</taxon>
        <taxon>Pseudomonadota</taxon>
        <taxon>Alphaproteobacteria</taxon>
        <taxon>Hyphomicrobiales</taxon>
        <taxon>Nitrobacteraceae</taxon>
        <taxon>Tardiphaga</taxon>
    </lineage>
</organism>
<evidence type="ECO:0000313" key="3">
    <source>
        <dbReference type="EMBL" id="QUS41936.1"/>
    </source>
</evidence>
<dbReference type="Pfam" id="PF13561">
    <property type="entry name" value="adh_short_C2"/>
    <property type="match status" value="1"/>
</dbReference>
<name>A0ABX8AG88_9BRAD</name>
<dbReference type="InterPro" id="IPR036291">
    <property type="entry name" value="NAD(P)-bd_dom_sf"/>
</dbReference>
<dbReference type="Proteomes" id="UP000682843">
    <property type="component" value="Chromosome"/>
</dbReference>
<dbReference type="PANTHER" id="PTHR24321">
    <property type="entry name" value="DEHYDROGENASES, SHORT CHAIN"/>
    <property type="match status" value="1"/>
</dbReference>
<evidence type="ECO:0000313" key="4">
    <source>
        <dbReference type="Proteomes" id="UP000682843"/>
    </source>
</evidence>
<dbReference type="InterPro" id="IPR002347">
    <property type="entry name" value="SDR_fam"/>
</dbReference>
<proteinExistence type="inferred from homology"/>
<dbReference type="NCBIfam" id="NF005559">
    <property type="entry name" value="PRK07231.1"/>
    <property type="match status" value="1"/>
</dbReference>
<dbReference type="RefSeq" id="WP_211910668.1">
    <property type="nucleotide sequence ID" value="NZ_CP036498.1"/>
</dbReference>
<evidence type="ECO:0000256" key="1">
    <source>
        <dbReference type="ARBA" id="ARBA00006484"/>
    </source>
</evidence>
<gene>
    <name evidence="3" type="ORF">RPMA_26195</name>
</gene>
<keyword evidence="4" id="KW-1185">Reference proteome</keyword>
<dbReference type="Gene3D" id="3.40.50.720">
    <property type="entry name" value="NAD(P)-binding Rossmann-like Domain"/>
    <property type="match status" value="1"/>
</dbReference>
<comment type="similarity">
    <text evidence="1">Belongs to the short-chain dehydrogenases/reductases (SDR) family.</text>
</comment>
<dbReference type="InterPro" id="IPR020904">
    <property type="entry name" value="Sc_DH/Rdtase_CS"/>
</dbReference>
<dbReference type="EMBL" id="CP036498">
    <property type="protein sequence ID" value="QUS41936.1"/>
    <property type="molecule type" value="Genomic_DNA"/>
</dbReference>
<accession>A0ABX8AG88</accession>
<dbReference type="PRINTS" id="PR00080">
    <property type="entry name" value="SDRFAMILY"/>
</dbReference>
<protein>
    <submittedName>
        <fullName evidence="3">SDR family oxidoreductase</fullName>
    </submittedName>
</protein>
<dbReference type="NCBIfam" id="NF009466">
    <property type="entry name" value="PRK12826.1-2"/>
    <property type="match status" value="1"/>
</dbReference>
<evidence type="ECO:0000256" key="2">
    <source>
        <dbReference type="ARBA" id="ARBA00023002"/>
    </source>
</evidence>
<sequence length="248" mass="26053">MSLTGKTALVTGGARGIGRAIATRLAAGGARVIVCDMQTDDGSLVVDDIRKAGGDAHFLRLDVSDPDAHVSVIDQIEKRWGGLDIACNNAGITGEFKLTADQTIDSWRRVIDVNLSGMFYGVRAQIPAMLRRKGGSIVNTASALGLVGRRDISPYVAAKHGVIGLTKSIALEYGVHNIRCNAVAPAVIKTDFLNTASEERLVEAAQQHALGRIGNVHEVAEVVAFLADDAASFLTGSVYPVDGGYLAA</sequence>